<keyword evidence="1" id="KW-1133">Transmembrane helix</keyword>
<keyword evidence="3" id="KW-1185">Reference proteome</keyword>
<keyword evidence="1" id="KW-0812">Transmembrane</keyword>
<evidence type="ECO:0000313" key="3">
    <source>
        <dbReference type="Proteomes" id="UP000522081"/>
    </source>
</evidence>
<dbReference type="Proteomes" id="UP000522081">
    <property type="component" value="Unassembled WGS sequence"/>
</dbReference>
<dbReference type="RefSeq" id="WP_179406117.1">
    <property type="nucleotide sequence ID" value="NZ_BMGF01000001.1"/>
</dbReference>
<sequence>MNGLRFPGQRSRWRAKQINRAPSPALAVGLPWLSIMVGSLVPGWIIIASAPVLPPLGFLMFVAWRQLRPGLMPVWAGLPLGLFDDLYSGQPLGSAVLLWSATAITLDVIEARLPWRNFFIDWLVAAGLIAAYIVLGLGIANMLGGSTPLHVMVPQIIVSIFFYPLAGRIVAFVDRVRLSRILEIG</sequence>
<name>A0A7Z0BRU5_9SPHN</name>
<organism evidence="2 3">
    <name type="scientific">Novosphingobium marinum</name>
    <dbReference type="NCBI Taxonomy" id="1514948"/>
    <lineage>
        <taxon>Bacteria</taxon>
        <taxon>Pseudomonadati</taxon>
        <taxon>Pseudomonadota</taxon>
        <taxon>Alphaproteobacteria</taxon>
        <taxon>Sphingomonadales</taxon>
        <taxon>Sphingomonadaceae</taxon>
        <taxon>Novosphingobium</taxon>
    </lineage>
</organism>
<keyword evidence="1" id="KW-0472">Membrane</keyword>
<feature type="transmembrane region" description="Helical" evidence="1">
    <location>
        <begin position="119"/>
        <end position="140"/>
    </location>
</feature>
<accession>A0A7Z0BRU5</accession>
<protein>
    <submittedName>
        <fullName evidence="2">Rod shape-determining protein MreD</fullName>
    </submittedName>
</protein>
<comment type="caution">
    <text evidence="2">The sequence shown here is derived from an EMBL/GenBank/DDBJ whole genome shotgun (WGS) entry which is preliminary data.</text>
</comment>
<gene>
    <name evidence="2" type="ORF">FHS75_000481</name>
</gene>
<proteinExistence type="predicted"/>
<feature type="transmembrane region" description="Helical" evidence="1">
    <location>
        <begin position="44"/>
        <end position="64"/>
    </location>
</feature>
<dbReference type="EMBL" id="JACBZF010000001">
    <property type="protein sequence ID" value="NYH94176.1"/>
    <property type="molecule type" value="Genomic_DNA"/>
</dbReference>
<dbReference type="AlphaFoldDB" id="A0A7Z0BRU5"/>
<evidence type="ECO:0000256" key="1">
    <source>
        <dbReference type="SAM" id="Phobius"/>
    </source>
</evidence>
<feature type="transmembrane region" description="Helical" evidence="1">
    <location>
        <begin position="152"/>
        <end position="173"/>
    </location>
</feature>
<evidence type="ECO:0000313" key="2">
    <source>
        <dbReference type="EMBL" id="NYH94176.1"/>
    </source>
</evidence>
<reference evidence="2 3" key="1">
    <citation type="submission" date="2020-07" db="EMBL/GenBank/DDBJ databases">
        <title>Genomic Encyclopedia of Type Strains, Phase IV (KMG-IV): sequencing the most valuable type-strain genomes for metagenomic binning, comparative biology and taxonomic classification.</title>
        <authorList>
            <person name="Goeker M."/>
        </authorList>
    </citation>
    <scope>NUCLEOTIDE SEQUENCE [LARGE SCALE GENOMIC DNA]</scope>
    <source>
        <strain evidence="2 3">DSM 29043</strain>
    </source>
</reference>